<dbReference type="Pfam" id="PF13430">
    <property type="entry name" value="DUF4112"/>
    <property type="match status" value="1"/>
</dbReference>
<protein>
    <submittedName>
        <fullName evidence="2">DUF4112 domain-containing protein</fullName>
    </submittedName>
</protein>
<dbReference type="EMBL" id="WKJO01000001">
    <property type="protein sequence ID" value="MRX21704.1"/>
    <property type="molecule type" value="Genomic_DNA"/>
</dbReference>
<keyword evidence="1" id="KW-1133">Transmembrane helix</keyword>
<dbReference type="PANTHER" id="PTHR35519:SF2">
    <property type="entry name" value="PH DOMAIN PROTEIN"/>
    <property type="match status" value="1"/>
</dbReference>
<keyword evidence="1" id="KW-0472">Membrane</keyword>
<accession>A0A6A8GE90</accession>
<dbReference type="PANTHER" id="PTHR35519">
    <property type="entry name" value="MEMBRANE PROTEINS"/>
    <property type="match status" value="1"/>
</dbReference>
<evidence type="ECO:0000313" key="2">
    <source>
        <dbReference type="EMBL" id="MRX21704.1"/>
    </source>
</evidence>
<feature type="transmembrane region" description="Helical" evidence="1">
    <location>
        <begin position="197"/>
        <end position="224"/>
    </location>
</feature>
<comment type="caution">
    <text evidence="2">The sequence shown here is derived from an EMBL/GenBank/DDBJ whole genome shotgun (WGS) entry which is preliminary data.</text>
</comment>
<gene>
    <name evidence="2" type="ORF">GJR96_07005</name>
</gene>
<dbReference type="AlphaFoldDB" id="A0A6A8GE90"/>
<dbReference type="Proteomes" id="UP000439022">
    <property type="component" value="Unassembled WGS sequence"/>
</dbReference>
<evidence type="ECO:0000313" key="3">
    <source>
        <dbReference type="Proteomes" id="UP000439022"/>
    </source>
</evidence>
<keyword evidence="1" id="KW-0812">Transmembrane</keyword>
<name>A0A6A8GE90_9EURY</name>
<proteinExistence type="predicted"/>
<evidence type="ECO:0000256" key="1">
    <source>
        <dbReference type="SAM" id="Phobius"/>
    </source>
</evidence>
<sequence length="232" mass="24794">MVVALRGAHARYRGGGAPLVFSTNLLRSCPVSTGDGFDATLKFERRDSSHVNDSSLQHVGDRPAEPDAIVEFDDDLPEETLERLRTVSFYLDNAIEIPGTNYRIGLDPILGFVPGVGDTVGSALSAYILVEAAMMGVPRATLARMFGNVLLDATVGSVPVAGDVFDAAWKANARNVRLIEDRYGEFSGEGVEADRRFLLFAVAIVTVLLVGLGVSVTLAVLWVLGQLGIGLF</sequence>
<keyword evidence="3" id="KW-1185">Reference proteome</keyword>
<reference evidence="2 3" key="1">
    <citation type="submission" date="2019-11" db="EMBL/GenBank/DDBJ databases">
        <title>Whole genome sequence of Haloferax sp. MBLA0076.</title>
        <authorList>
            <person name="Seo M.-J."/>
            <person name="Cho E.-S."/>
        </authorList>
    </citation>
    <scope>NUCLEOTIDE SEQUENCE [LARGE SCALE GENOMIC DNA]</scope>
    <source>
        <strain evidence="2 3">MBLA0076</strain>
    </source>
</reference>
<organism evidence="2 3">
    <name type="scientific">Haloferax litoreum</name>
    <dbReference type="NCBI Taxonomy" id="2666140"/>
    <lineage>
        <taxon>Archaea</taxon>
        <taxon>Methanobacteriati</taxon>
        <taxon>Methanobacteriota</taxon>
        <taxon>Stenosarchaea group</taxon>
        <taxon>Halobacteria</taxon>
        <taxon>Halobacteriales</taxon>
        <taxon>Haloferacaceae</taxon>
        <taxon>Haloferax</taxon>
    </lineage>
</organism>
<dbReference type="InterPro" id="IPR025187">
    <property type="entry name" value="DUF4112"/>
</dbReference>